<evidence type="ECO:0000256" key="3">
    <source>
        <dbReference type="ARBA" id="ARBA00022536"/>
    </source>
</evidence>
<dbReference type="Gene3D" id="2.10.10.10">
    <property type="entry name" value="Fibronectin, type II, collagen-binding"/>
    <property type="match status" value="1"/>
</dbReference>
<protein>
    <submittedName>
        <fullName evidence="13">Uncharacterized protein</fullName>
    </submittedName>
</protein>
<evidence type="ECO:0000313" key="13">
    <source>
        <dbReference type="EMBL" id="KNC96310.1"/>
    </source>
</evidence>
<dbReference type="GO" id="GO:0005509">
    <property type="term" value="F:calcium ion binding"/>
    <property type="evidence" value="ECO:0007669"/>
    <property type="project" value="InterPro"/>
</dbReference>
<feature type="compositionally biased region" description="Basic residues" evidence="9">
    <location>
        <begin position="1023"/>
        <end position="1035"/>
    </location>
</feature>
<keyword evidence="2" id="KW-0964">Secreted</keyword>
<gene>
    <name evidence="13" type="ORF">SPPG_08216</name>
</gene>
<dbReference type="SUPFAM" id="SSF49265">
    <property type="entry name" value="Fibronectin type III"/>
    <property type="match status" value="4"/>
</dbReference>
<dbReference type="InterPro" id="IPR049883">
    <property type="entry name" value="NOTCH1_EGF-like"/>
</dbReference>
<reference evidence="13 14" key="1">
    <citation type="submission" date="2009-08" db="EMBL/GenBank/DDBJ databases">
        <title>The Genome Sequence of Spizellomyces punctatus strain DAOM BR117.</title>
        <authorList>
            <consortium name="The Broad Institute Genome Sequencing Platform"/>
            <person name="Russ C."/>
            <person name="Cuomo C."/>
            <person name="Shea T."/>
            <person name="Young S.K."/>
            <person name="Zeng Q."/>
            <person name="Koehrsen M."/>
            <person name="Haas B."/>
            <person name="Borodovsky M."/>
            <person name="Guigo R."/>
            <person name="Alvarado L."/>
            <person name="Berlin A."/>
            <person name="Bochicchio J."/>
            <person name="Borenstein D."/>
            <person name="Chapman S."/>
            <person name="Chen Z."/>
            <person name="Engels R."/>
            <person name="Freedman E."/>
            <person name="Gellesch M."/>
            <person name="Goldberg J."/>
            <person name="Griggs A."/>
            <person name="Gujja S."/>
            <person name="Heiman D."/>
            <person name="Hepburn T."/>
            <person name="Howarth C."/>
            <person name="Jen D."/>
            <person name="Larson L."/>
            <person name="Lewis B."/>
            <person name="Mehta T."/>
            <person name="Park D."/>
            <person name="Pearson M."/>
            <person name="Roberts A."/>
            <person name="Saif S."/>
            <person name="Shenoy N."/>
            <person name="Sisk P."/>
            <person name="Stolte C."/>
            <person name="Sykes S."/>
            <person name="Thomson T."/>
            <person name="Walk T."/>
            <person name="White J."/>
            <person name="Yandava C."/>
            <person name="Burger G."/>
            <person name="Gray M.W."/>
            <person name="Holland P.W.H."/>
            <person name="King N."/>
            <person name="Lang F.B.F."/>
            <person name="Roger A.J."/>
            <person name="Ruiz-Trillo I."/>
            <person name="Lander E."/>
            <person name="Nusbaum C."/>
        </authorList>
    </citation>
    <scope>NUCLEOTIDE SEQUENCE [LARGE SCALE GENOMIC DNA]</scope>
    <source>
        <strain evidence="13 14">DAOM BR117</strain>
    </source>
</reference>
<dbReference type="PROSITE" id="PS00022">
    <property type="entry name" value="EGF_1"/>
    <property type="match status" value="1"/>
</dbReference>
<dbReference type="FunFam" id="2.10.25.10:FF:000038">
    <property type="entry name" value="Fibrillin 2"/>
    <property type="match status" value="1"/>
</dbReference>
<dbReference type="SUPFAM" id="SSF57184">
    <property type="entry name" value="Growth factor receptor domain"/>
    <property type="match status" value="1"/>
</dbReference>
<evidence type="ECO:0000259" key="10">
    <source>
        <dbReference type="PROSITE" id="PS50026"/>
    </source>
</evidence>
<feature type="domain" description="EGF-like" evidence="10">
    <location>
        <begin position="3789"/>
        <end position="3821"/>
    </location>
</feature>
<dbReference type="EMBL" id="KQ257469">
    <property type="protein sequence ID" value="KNC96310.1"/>
    <property type="molecule type" value="Genomic_DNA"/>
</dbReference>
<dbReference type="InterPro" id="IPR036116">
    <property type="entry name" value="FN3_sf"/>
</dbReference>
<dbReference type="InterPro" id="IPR003961">
    <property type="entry name" value="FN3_dom"/>
</dbReference>
<dbReference type="Pfam" id="PF00040">
    <property type="entry name" value="fn2"/>
    <property type="match status" value="1"/>
</dbReference>
<dbReference type="InterPro" id="IPR009030">
    <property type="entry name" value="Growth_fac_rcpt_cys_sf"/>
</dbReference>
<dbReference type="SUPFAM" id="SSF69318">
    <property type="entry name" value="Integrin alpha N-terminal domain"/>
    <property type="match status" value="1"/>
</dbReference>
<name>A0A0L0H491_SPIPD</name>
<dbReference type="InterPro" id="IPR013806">
    <property type="entry name" value="Kringle-like"/>
</dbReference>
<organism evidence="13 14">
    <name type="scientific">Spizellomyces punctatus (strain DAOM BR117)</name>
    <dbReference type="NCBI Taxonomy" id="645134"/>
    <lineage>
        <taxon>Eukaryota</taxon>
        <taxon>Fungi</taxon>
        <taxon>Fungi incertae sedis</taxon>
        <taxon>Chytridiomycota</taxon>
        <taxon>Chytridiomycota incertae sedis</taxon>
        <taxon>Chytridiomycetes</taxon>
        <taxon>Spizellomycetales</taxon>
        <taxon>Spizellomycetaceae</taxon>
        <taxon>Spizellomyces</taxon>
    </lineage>
</organism>
<dbReference type="FunFam" id="2.10.25.10:FF:000014">
    <property type="entry name" value="Latent-transforming growth factor beta-binding protein 3"/>
    <property type="match status" value="1"/>
</dbReference>
<dbReference type="SUPFAM" id="SSF57440">
    <property type="entry name" value="Kringle-like"/>
    <property type="match status" value="1"/>
</dbReference>
<dbReference type="PROSITE" id="PS51092">
    <property type="entry name" value="FN2_2"/>
    <property type="match status" value="1"/>
</dbReference>
<dbReference type="VEuPathDB" id="FungiDB:SPPG_08216"/>
<feature type="domain" description="EGF-like" evidence="10">
    <location>
        <begin position="3621"/>
        <end position="3663"/>
    </location>
</feature>
<dbReference type="CDD" id="cd00054">
    <property type="entry name" value="EGF_CA"/>
    <property type="match status" value="5"/>
</dbReference>
<dbReference type="InterPro" id="IPR000152">
    <property type="entry name" value="EGF-type_Asp/Asn_hydroxyl_site"/>
</dbReference>
<dbReference type="Pfam" id="PF07645">
    <property type="entry name" value="EGF_CA"/>
    <property type="match status" value="3"/>
</dbReference>
<keyword evidence="3 8" id="KW-0245">EGF-like domain</keyword>
<dbReference type="PANTHER" id="PTHR16897:SF2">
    <property type="entry name" value="OS03G0226600 PROTEIN"/>
    <property type="match status" value="1"/>
</dbReference>
<evidence type="ECO:0000256" key="4">
    <source>
        <dbReference type="ARBA" id="ARBA00022729"/>
    </source>
</evidence>
<feature type="domain" description="EGF-like" evidence="10">
    <location>
        <begin position="3527"/>
        <end position="3570"/>
    </location>
</feature>
<dbReference type="SMART" id="SM00179">
    <property type="entry name" value="EGF_CA"/>
    <property type="match status" value="4"/>
</dbReference>
<dbReference type="SUPFAM" id="SSF57196">
    <property type="entry name" value="EGF/Laminin"/>
    <property type="match status" value="1"/>
</dbReference>
<feature type="disulfide bond" evidence="8">
    <location>
        <begin position="3811"/>
        <end position="3820"/>
    </location>
</feature>
<dbReference type="PROSITE" id="PS50853">
    <property type="entry name" value="FN3"/>
    <property type="match status" value="1"/>
</dbReference>
<feature type="domain" description="EGF-like" evidence="10">
    <location>
        <begin position="3581"/>
        <end position="3620"/>
    </location>
</feature>
<dbReference type="SUPFAM" id="SSF48371">
    <property type="entry name" value="ARM repeat"/>
    <property type="match status" value="1"/>
</dbReference>
<keyword evidence="5" id="KW-0677">Repeat</keyword>
<dbReference type="OrthoDB" id="6153184at2759"/>
<evidence type="ECO:0000259" key="11">
    <source>
        <dbReference type="PROSITE" id="PS50853"/>
    </source>
</evidence>
<evidence type="ECO:0000259" key="12">
    <source>
        <dbReference type="PROSITE" id="PS51092"/>
    </source>
</evidence>
<proteinExistence type="predicted"/>
<dbReference type="Proteomes" id="UP000053201">
    <property type="component" value="Unassembled WGS sequence"/>
</dbReference>
<dbReference type="SMART" id="SM00181">
    <property type="entry name" value="EGF"/>
    <property type="match status" value="6"/>
</dbReference>
<dbReference type="PROSITE" id="PS01186">
    <property type="entry name" value="EGF_2"/>
    <property type="match status" value="1"/>
</dbReference>
<evidence type="ECO:0000256" key="2">
    <source>
        <dbReference type="ARBA" id="ARBA00022525"/>
    </source>
</evidence>
<accession>A0A0L0H491</accession>
<evidence type="ECO:0000256" key="6">
    <source>
        <dbReference type="ARBA" id="ARBA00023157"/>
    </source>
</evidence>
<sequence>MSGRHDAAYSVGTSTATSNLRFTKRMLTRRDEADDAETAEQDRFTHDHEKIIEKHPETHEIHSVVITDHVSSEGSAGVRGNFGGVEKRSTEDAHLLMSATGSTALKLLHTRSTKDAHTIATPANIVRISLSTEIAAKTVPLETVMNIVAESMECYDSSVLHSRKHHTRGEKAQCFARARKALLSLDQNQAAIAVQKLLSQYVHTDVAYVAVDLAAEVCTAFTNVGETILAETFGARSRRDVPEETLATALQGISRCAKPTKVVAEIVEELTKYSTFNGSYQEETENVQQHAALALGLMAQKSFEKNDTALGEQLVSTLHEMVAEVDHSQYHVLNSDRAKSKRDFDDEVIDVSHAAAYHGTLLLALGNAAHNKSIPVLLSHLKRSEVTSNHFPEIVRASAIRSLGSYHGSDIEDILILAATEGDDGVRSAAHAAYKKHKRSISFEEVIEGAEELKHILQSDEDRFERVMNGTTDMGLSRRALRARGLVSMSLTSTSIELNMETPKYFWEQRYGPSVVGVRALVNFKNKINLFLSVLRTQLTIDINNSAQAFLYFDIGGYTEATIFDAQLKLYAKVGYDLDMIKNFKLSDLANIKSAFLRGIDKVTSPFTKTYQDALNAFDVLVSKFTAMEHLIANFPSQGAFGLADFSFGLNNVTVPSDPADESDMLNIINFFGYLEAQVKASAKQLNSKVVDGIDDVLANVAQGFGDVSAGVDNVLNCPAQADNTIVHGIEGIQSGLGQVEKVLETLKSLLSVEALEGMLPDVEHEFLDQLLALAASKPILLDFVQPSVQLYNTTSESIQAAQRNIAEAYRNFKLTMGKLSATHNELKKYLGSVFGPKFDQPFPNRVAADNNGAPMAFPSAMLDKKYNGSFLDVEGREEIVAPLDGTLSRADDGALILSVTDGSLSNYNIIINRVTPLVDLNVVVGKTKVKRGDSIAAPKGSEIHLSIQDKRDPNVWLDPGKYLPRRIPTILSGFNPNPNYYLLTILGRSYVPQTPIIGKQALNQQDLADALDAKKEADKSGKSKTKPKKSSKARRALEFDEPDSHAVSLARRASFSGFPVNVPNVCIDDEFENAQELCAGGMLPEFRKSINIFHAEKTILVGGMVPVTFELDFDAILGIQAGMRVCLMGMTLEPTVIPAFAISVSGSLSLDIFIASVGLQVTGIVADTHVPITVHFPLSNFPIGTCIDINVEIVPLAIEIAIIVTIDFFFFDITWRVTIVRFALSTIKIRVLDTCPAPGALTISDASGTLADRTPPIIDQLLAQQVVGLTPVNPLLFTRFAAHDGESGIAEISVGVGWGPGDTSIIPRSTVPRDQGESLTFPGPTDKEWFDEIDLYVTITAKNQQGLETTASTKVLWDLSPPIINIWETDLTQPSEFEFSIGENETWVVQRKNLRAFTTEVDLQRNGTALQPLVDKLSFAYSIKDATPLREILCAVGTSKQEGALNDTVPWMKLDANATMGRLTFPGLTLEHGKTYYLAIQATNTLGYVSSVQSKGTMVDVTPPDLGSLYFGQKFRRDWEATNAQSSVFFNFNGFIDNETDIAAWNFAIGPNDIDADLIPVDVDSWMPYNGWTNFIVPGPGGADIAMSLSGYELPEGNHTICIQATNWVGLKTLRCRNGYVVDATPPTGGISIAPSTEPGSLGDIVLSFNYSDNLSGVKYINVGLGDGYTPRYTGYITLDPSATPGIQNYTITVDEKLNGKLLYGQLQIADNAGNFFALSTERPIAVDFYPPTPGTVFDGATLWTQDDYIDSNQTLCCSWTSFVSAVSGIGRIDVSFGTLPEQTDIMDWTEVGRWDSQACLPVTKVTVPQDSIVFANVRAWNDNGPDSKYSVASSRGTIIDITGPTPFEAKILTGGNGIFQNQRLFVTLNWTSSSDDESGLLKYTIQLLDSNTGAILYPETIVDYALPTRTNAVLYGAPISQGQTFYAVVTAYNAAGTRNTAVATTGNVTVDETPPLLKFLNYRGNSVYGTTTYIQTPATFTIDWEWDEPESGLASNALACWILDPDLVAVPGATANITSSGCTITANPPLKEFNSYTVFVSAVNRAGLSTRVGFEITIATLPPVLLASGVGSVALGTPSLRFSTNNDALRGWFSYQKTIVPITNIFVSFSDETGSTNYTNGFIAVEPSSTFIAYPMDLAANQTYCMTVYARNVAGLESVLHESGCVKIVPGAKPGTVWDGFMPNVETRIQIERDLVTATFNGFKHFFAGALYTWSMGTTPNSTDVVQETSAYLVYPSKNSSGFINYPSSALQPNVTYFITVYGTFGTTGPDTFTEKVSSTSAGFRVAYEAPFEPTLQLADGSSYVSNASVNQIKVTCAASTGLGSEGFDSLQVSIGRFDTDDVFPLTVSQFPATEQYSVAFLANISSIPYGTASFAKCSAVDSITGTSSTVYSNHLVVDATPPVAPTDFGCSSAIVTPRLPFSCSWSAFVDPESAVANVTVSLGTTTGGVEILTPKTVVGNSYVFDPAFVYLETPSSQYFVTVTGTNSVGMSSSAYTVLSIDRTPPDTKYDKILFLSEVEGINFTSSASALPRNVIDCHRGTNNIVASWDGAFTDAESGIARYRVAVKEYQGQAFLLKWKDVGTATTATLQLDVAPRPGSQIVIVVRAVNGAGLSAQATSSPLGVVDNGPMPVSVYSTSASSGFQKDRNVLSAAWKFTHPCPIAEYQWWIKDNLTNAVVWPVTSTTETEIVAANLGLVPMRSYVVIVKAFNSFGMSNAVPAVSDAVTIVHSPAKAGKVWDGPLPGIQQSFQNDPHTVSASWEDFSSDTCFVVNYRYAVGTDYLISDGAANILIWTDAGLTRNFTAWISTELKPYTTYYVTVQATSCTGDIVTGVSPGFVIGLRDPPTVGEVWIDNGLGITTATSQVSTDTVNIQWRGITSVWSPLAIDVALSSSADSSNSQSYIVNFTHVDPNAVMFNFTGLSLNVTEIGGNRSEYYAFVRATDLNAQGTITKSLGFIVNNTQPAPLVIAFSGQAENATESWQAASGSMTINLGDFGGDIQDIQYAVMLEPPAENSTGQLRRRDSAEDPVSMALDNPDLLTVPFSSVGSDLNTTSSIDIAAPLTESGTHRILIKAVNNAGLTSYSASVPLHVDVTPPILGTVKQGYDPSVNMAYTASNNSVALTWAESVGESPCQPNVDTFTSGASARWSISSSLTTDFGLDDARIVFSPSCATFASNRLTLVAATDSADEHLTRGCEVVSNVSISGGSFSFRFKASPTYGAASSIILTDSNIPVVERSFETQSNYYFNNSWPYNAIGIQILALDKPSVYMWAAKPGDKSLRGAEVDFSQDPTSVYLTYSVTVREGTTQVTVTDDAGLVVGSSQLPGLFVGTAGIQGLPKLAPLFRLWAVRKLASTASMVFSSTTFPGPPNASYGCNHGDPFLDPDSGIDYYEIGISTVIEKYDVLNLTRINVENWTQTCNDATSDVPCVPSQWSQPLTSTDSELIRLGRLTNITLESYIYSRNWCDLSAEQGGCSPLASCTKREDVNFPVSNQTLAVANRYNLQYICTCQPGYGGSGYQFDCEDIDECGIAASYNVSMCATGATCRNIPGSYLCECPPGYTGNPYSATGELEQSGCIDIDECASNPCGLAGRCENVPGSYRCNCNPGFTAMDQWTCVNVNECMTSNNCHSNATCVDTYGGHECRCPPGTVGTGIGTDGCVLPDPKTGCAGAAVLTSSAPLNASISSKDIDEDPRTTRMVNTPRLARWYKITATGEPFVLSSSASQPSRMWLVAFPSCTASPVAIAKCMPAQSLQCAISIPSLKGEVYIAVLSAKAVTVQLSVSGLTGFTCSIACQNGGVCIGPNMCSCPPNWSGPTCATAVRQMLPRQTINLNETCLGPFTVNGTTYSSCAPGVKPDVAPSAPGYSFQGCWSFGDLSQVLHIALATNNYTTILSQATLAFPQTKSYRDISLDVCASRCAEINLPFFVYTSATTTAPAGCVCMPTLMSNSRLASGSLCFTRDKITKAPIYGLDALGAATFRAELPIPWCPLVSNSSVPSQLSRTDYCAPRKTVTGETCVFPFYYQGKLYTECTYADDIRPWCYTNALFSKRGYCVGIDWCSGPTGPNPANGKCVSSLTSPTESYTTVCNDGFRRSGLECVDIDECAEGINSCDFRTTTCVNDIGSYHCVCNDGYVPSSSNMTCIKPANATVPTAATPGSIAPAPLTTPASYYIALRAVNRAGLGSVLWTRGLTIDQTPPVLGNLTFMRAGQPVGATSDGHLTLTWEAMDDGSDIAYYEWALGTAVNRSDLLGWSFTQDSQVTASLVNVSGLLEIYLTVRAVNNALLSTIDVTSILVDTSPPNAAGAQVSLANYGRVVQWSGFVPGRSRIYQYELAIGSVQGAIDIMPYKSVSNGSILSTTIPADRMTVPVPVWVTVKGTNDAWLSATVSIPTPRVVVGYDAYVLTRTAGSTTVTVDGFDESTTTLQVVATNIPTNLGITVLPVSTYTYSVVGNDSTTVISPPATLVLALGWKYARYLDTSALFMALTPSADVATLFGSSVVTATLLPDQDLVAAVVTPYIFARFKGSAQWTIVPTTYDAALHTIDFDVAKPGQYALYNNWVSPAFLDLDQNGRADVLGYKTNTTDQLTTYSSWSSTFSTSNTWLTIAASKTISSVGDYNQDGTFDYITKDSVGAYAIVYRPGLQLQTLKGPDQSICPDRALVGFADLDGNDILDTFWATKAGGPIDGGSSITVCVMADNDYDQSCQANTFSASGTPVGLGVWDSLGVLGFACTANICRFSIQGLAVPNRASLFVPEQALTSISSSVTLLELSLEIHAGQTWRASVQGDVDGDGYTDLLLQCKSTLTQAGCGPAMNLREALTIVYIRQNGQVTTAMVTNTGMDLAMSTLIV</sequence>
<dbReference type="InterPro" id="IPR028994">
    <property type="entry name" value="Integrin_alpha_N"/>
</dbReference>
<evidence type="ECO:0000256" key="7">
    <source>
        <dbReference type="ARBA" id="ARBA00023180"/>
    </source>
</evidence>
<dbReference type="PROSITE" id="PS00010">
    <property type="entry name" value="ASX_HYDROXYL"/>
    <property type="match status" value="3"/>
</dbReference>
<dbReference type="InterPro" id="IPR036943">
    <property type="entry name" value="FN_type2_sf"/>
</dbReference>
<dbReference type="InterPro" id="IPR018097">
    <property type="entry name" value="EGF_Ca-bd_CS"/>
</dbReference>
<keyword evidence="7" id="KW-0325">Glycoprotein</keyword>
<feature type="domain" description="EGF-like" evidence="10">
    <location>
        <begin position="4103"/>
        <end position="4142"/>
    </location>
</feature>
<feature type="domain" description="Fibronectin type-III" evidence="11">
    <location>
        <begin position="2533"/>
        <end position="2630"/>
    </location>
</feature>
<dbReference type="Gene3D" id="2.10.25.10">
    <property type="entry name" value="Laminin"/>
    <property type="match status" value="5"/>
</dbReference>
<dbReference type="SMART" id="SM00060">
    <property type="entry name" value="FN3"/>
    <property type="match status" value="5"/>
</dbReference>
<evidence type="ECO:0000256" key="8">
    <source>
        <dbReference type="PROSITE-ProRule" id="PRU00076"/>
    </source>
</evidence>
<dbReference type="PANTHER" id="PTHR16897">
    <property type="entry name" value="OS10G0105400 PROTEIN"/>
    <property type="match status" value="1"/>
</dbReference>
<dbReference type="InterPro" id="IPR000742">
    <property type="entry name" value="EGF"/>
</dbReference>
<dbReference type="InterPro" id="IPR011030">
    <property type="entry name" value="Lipovitellin_superhlx_dom"/>
</dbReference>
<dbReference type="Gene3D" id="1.25.10.20">
    <property type="entry name" value="Vitellinogen, superhelical"/>
    <property type="match status" value="1"/>
</dbReference>
<keyword evidence="14" id="KW-1185">Reference proteome</keyword>
<evidence type="ECO:0000256" key="9">
    <source>
        <dbReference type="SAM" id="MobiDB-lite"/>
    </source>
</evidence>
<dbReference type="RefSeq" id="XP_016604350.1">
    <property type="nucleotide sequence ID" value="XM_016756376.1"/>
</dbReference>
<dbReference type="PROSITE" id="PS01187">
    <property type="entry name" value="EGF_CA"/>
    <property type="match status" value="2"/>
</dbReference>
<dbReference type="SMART" id="SM00059">
    <property type="entry name" value="FN2"/>
    <property type="match status" value="1"/>
</dbReference>
<comment type="caution">
    <text evidence="8">Lacks conserved residue(s) required for the propagation of feature annotation.</text>
</comment>
<dbReference type="Pfam" id="PF00008">
    <property type="entry name" value="EGF"/>
    <property type="match status" value="1"/>
</dbReference>
<feature type="compositionally biased region" description="Basic and acidic residues" evidence="9">
    <location>
        <begin position="1013"/>
        <end position="1022"/>
    </location>
</feature>
<dbReference type="GO" id="GO:0005576">
    <property type="term" value="C:extracellular region"/>
    <property type="evidence" value="ECO:0007669"/>
    <property type="project" value="UniProtKB-SubCell"/>
</dbReference>
<evidence type="ECO:0000313" key="14">
    <source>
        <dbReference type="Proteomes" id="UP000053201"/>
    </source>
</evidence>
<dbReference type="InterPro" id="IPR001881">
    <property type="entry name" value="EGF-like_Ca-bd_dom"/>
</dbReference>
<evidence type="ECO:0000256" key="5">
    <source>
        <dbReference type="ARBA" id="ARBA00022737"/>
    </source>
</evidence>
<comment type="subcellular location">
    <subcellularLocation>
        <location evidence="1">Secreted</location>
    </subcellularLocation>
</comment>
<dbReference type="InterPro" id="IPR016024">
    <property type="entry name" value="ARM-type_fold"/>
</dbReference>
<keyword evidence="6 8" id="KW-1015">Disulfide bond</keyword>
<evidence type="ECO:0000256" key="1">
    <source>
        <dbReference type="ARBA" id="ARBA00004613"/>
    </source>
</evidence>
<feature type="region of interest" description="Disordered" evidence="9">
    <location>
        <begin position="1013"/>
        <end position="1040"/>
    </location>
</feature>
<feature type="disulfide bond" evidence="8">
    <location>
        <begin position="3793"/>
        <end position="3803"/>
    </location>
</feature>
<feature type="domain" description="Fibronectin type-II" evidence="12">
    <location>
        <begin position="4015"/>
        <end position="4058"/>
    </location>
</feature>
<dbReference type="InterPro" id="IPR000562">
    <property type="entry name" value="FN_type2_dom"/>
</dbReference>
<keyword evidence="4" id="KW-0732">Signal</keyword>
<dbReference type="GeneID" id="27691392"/>
<dbReference type="PROSITE" id="PS50026">
    <property type="entry name" value="EGF_3"/>
    <property type="match status" value="5"/>
</dbReference>